<name>A0ABV1FL10_9FIRM</name>
<gene>
    <name evidence="2" type="ORF">WMO29_14935</name>
</gene>
<feature type="transmembrane region" description="Helical" evidence="1">
    <location>
        <begin position="6"/>
        <end position="24"/>
    </location>
</feature>
<keyword evidence="1" id="KW-0472">Membrane</keyword>
<dbReference type="Proteomes" id="UP001438008">
    <property type="component" value="Unassembled WGS sequence"/>
</dbReference>
<reference evidence="2 3" key="1">
    <citation type="submission" date="2024-03" db="EMBL/GenBank/DDBJ databases">
        <title>Human intestinal bacterial collection.</title>
        <authorList>
            <person name="Pauvert C."/>
            <person name="Hitch T.C.A."/>
            <person name="Clavel T."/>
        </authorList>
    </citation>
    <scope>NUCLEOTIDE SEQUENCE [LARGE SCALE GENOMIC DNA]</scope>
    <source>
        <strain evidence="2 3">CLA-AA-H132</strain>
    </source>
</reference>
<evidence type="ECO:0000313" key="2">
    <source>
        <dbReference type="EMBL" id="MEQ2473767.1"/>
    </source>
</evidence>
<keyword evidence="1" id="KW-1133">Transmembrane helix</keyword>
<comment type="caution">
    <text evidence="2">The sequence shown here is derived from an EMBL/GenBank/DDBJ whole genome shotgun (WGS) entry which is preliminary data.</text>
</comment>
<dbReference type="EMBL" id="JBBMFE010000018">
    <property type="protein sequence ID" value="MEQ2473767.1"/>
    <property type="molecule type" value="Genomic_DNA"/>
</dbReference>
<evidence type="ECO:0008006" key="4">
    <source>
        <dbReference type="Google" id="ProtNLM"/>
    </source>
</evidence>
<sequence length="157" mass="18121">MTVINYMVSILALAVLIYETYLVIRQNRRVTVKGKDDFFTFCLVLLFTSLLLRPDPGAEFVESLRNTLILMALFFTLAVKRGISEKGVVKLGFVIPWEKVTTVEIAEYQTSKVIARFTTGKRQFKLIFPKYQLKQLVYEIQKYIPKVMVENSLKLNG</sequence>
<dbReference type="RefSeq" id="WP_178039098.1">
    <property type="nucleotide sequence ID" value="NZ_JBBMFE010000018.1"/>
</dbReference>
<keyword evidence="3" id="KW-1185">Reference proteome</keyword>
<proteinExistence type="predicted"/>
<protein>
    <recommendedName>
        <fullName evidence="4">DUF5673 domain-containing protein</fullName>
    </recommendedName>
</protein>
<keyword evidence="1" id="KW-0812">Transmembrane</keyword>
<organism evidence="2 3">
    <name type="scientific">Laedolimicola intestinihominis</name>
    <dbReference type="NCBI Taxonomy" id="3133166"/>
    <lineage>
        <taxon>Bacteria</taxon>
        <taxon>Bacillati</taxon>
        <taxon>Bacillota</taxon>
        <taxon>Clostridia</taxon>
        <taxon>Lachnospirales</taxon>
        <taxon>Lachnospiraceae</taxon>
        <taxon>Laedolimicola</taxon>
    </lineage>
</organism>
<evidence type="ECO:0000256" key="1">
    <source>
        <dbReference type="SAM" id="Phobius"/>
    </source>
</evidence>
<evidence type="ECO:0000313" key="3">
    <source>
        <dbReference type="Proteomes" id="UP001438008"/>
    </source>
</evidence>
<accession>A0ABV1FL10</accession>